<dbReference type="OrthoDB" id="5344095at2"/>
<dbReference type="Pfam" id="PF11756">
    <property type="entry name" value="YgbA_NO"/>
    <property type="match status" value="1"/>
</dbReference>
<reference evidence="3 4" key="1">
    <citation type="journal article" date="2017" name="J. Fish Dis.">
        <title>Comparative assessment of Vibrio virulence in marine fish larvae.</title>
        <authorList>
            <person name="Ronneseth A."/>
            <person name="Castillo D."/>
            <person name="D'Alvise P."/>
            <person name="Tonnesen O."/>
            <person name="Haugland G."/>
            <person name="Grotkjaer T."/>
            <person name="Engell-Sorensen K."/>
            <person name="Norremark L."/>
            <person name="Bergh O."/>
            <person name="Wergeland H.I."/>
            <person name="Gram L."/>
        </authorList>
    </citation>
    <scope>NUCLEOTIDE SEQUENCE [LARGE SCALE GENOMIC DNA]</scope>
    <source>
        <strain evidence="3 4">90-11-286</strain>
    </source>
</reference>
<feature type="compositionally biased region" description="Basic residues" evidence="1">
    <location>
        <begin position="134"/>
        <end position="143"/>
    </location>
</feature>
<gene>
    <name evidence="2" type="ORF">EAY07_09880</name>
    <name evidence="3" type="ORF">PL14_12975</name>
</gene>
<evidence type="ECO:0000256" key="1">
    <source>
        <dbReference type="SAM" id="MobiDB-lite"/>
    </source>
</evidence>
<sequence length="151" mass="17783">MAQDTCFYLRSQWELLAMEKMHSDLLTGELLSEFRTVEAMVNIYCQRHHRCQSGLCTCCKTLLEYAQVRLDRCPYGQHKPTCNRCPIHCYKPEPKEQMRLVMRYAGPRMLLSHPILAIRHLLHEKRALPEKPKAHASNRHQRLNRAPCDKI</sequence>
<evidence type="ECO:0000313" key="2">
    <source>
        <dbReference type="EMBL" id="MBF4272350.1"/>
    </source>
</evidence>
<evidence type="ECO:0000313" key="4">
    <source>
        <dbReference type="Proteomes" id="UP000078309"/>
    </source>
</evidence>
<comment type="caution">
    <text evidence="2">The sequence shown here is derived from an EMBL/GenBank/DDBJ whole genome shotgun (WGS) entry which is preliminary data.</text>
</comment>
<protein>
    <submittedName>
        <fullName evidence="2">Nitrous oxide-stimulated promoter family protein</fullName>
    </submittedName>
</protein>
<reference evidence="2 5" key="2">
    <citation type="journal article" date="2021" name="PeerJ">
        <title>Analysis of 44 Vibrio anguillarum genomes reveals high genetic diversity.</title>
        <authorList>
            <person name="Hansen M.J."/>
            <person name="Dalsgaard I."/>
        </authorList>
    </citation>
    <scope>NUCLEOTIDE SEQUENCE [LARGE SCALE GENOMIC DNA]</scope>
    <source>
        <strain evidence="2 5">17-16730-2A</strain>
    </source>
</reference>
<evidence type="ECO:0000313" key="5">
    <source>
        <dbReference type="Proteomes" id="UP000722957"/>
    </source>
</evidence>
<reference evidence="3" key="3">
    <citation type="submission" date="2021-05" db="EMBL/GenBank/DDBJ databases">
        <authorList>
            <person name="Kalatzis P.G."/>
            <person name="Castillo D."/>
            <person name="D'Alvise P."/>
            <person name="Middelboe M."/>
            <person name="Gram L."/>
        </authorList>
    </citation>
    <scope>NUCLEOTIDE SEQUENCE</scope>
    <source>
        <strain evidence="3">90-11-286</strain>
    </source>
</reference>
<proteinExistence type="predicted"/>
<feature type="region of interest" description="Disordered" evidence="1">
    <location>
        <begin position="129"/>
        <end position="151"/>
    </location>
</feature>
<accession>A0A191W8D8</accession>
<dbReference type="Proteomes" id="UP000078309">
    <property type="component" value="Unassembled WGS sequence"/>
</dbReference>
<dbReference type="NCBIfam" id="NF007714">
    <property type="entry name" value="PRK10410.1-2"/>
    <property type="match status" value="1"/>
</dbReference>
<dbReference type="InterPro" id="IPR020483">
    <property type="entry name" value="Uncharacterised_YgbA"/>
</dbReference>
<organism evidence="2 5">
    <name type="scientific">Vibrio anguillarum</name>
    <name type="common">Listonella anguillarum</name>
    <dbReference type="NCBI Taxonomy" id="55601"/>
    <lineage>
        <taxon>Bacteria</taxon>
        <taxon>Pseudomonadati</taxon>
        <taxon>Pseudomonadota</taxon>
        <taxon>Gammaproteobacteria</taxon>
        <taxon>Vibrionales</taxon>
        <taxon>Vibrionaceae</taxon>
        <taxon>Vibrio</taxon>
    </lineage>
</organism>
<name>A0A191W8D8_VIBAN</name>
<dbReference type="EMBL" id="RDOM01000022">
    <property type="protein sequence ID" value="MBF4272350.1"/>
    <property type="molecule type" value="Genomic_DNA"/>
</dbReference>
<accession>A0A1E5FP34</accession>
<dbReference type="Proteomes" id="UP000722957">
    <property type="component" value="Unassembled WGS sequence"/>
</dbReference>
<evidence type="ECO:0000313" key="3">
    <source>
        <dbReference type="EMBL" id="MBT2919592.1"/>
    </source>
</evidence>
<dbReference type="EMBL" id="JAHGUI010000052">
    <property type="protein sequence ID" value="MBT2919592.1"/>
    <property type="molecule type" value="Genomic_DNA"/>
</dbReference>
<dbReference type="NCBIfam" id="NF007715">
    <property type="entry name" value="PRK10410.1-3"/>
    <property type="match status" value="1"/>
</dbReference>
<dbReference type="AlphaFoldDB" id="A0A191W8D8"/>